<dbReference type="Proteomes" id="UP000539350">
    <property type="component" value="Unassembled WGS sequence"/>
</dbReference>
<organism evidence="6 7">
    <name type="scientific">Sediminihaliea albiluteola</name>
    <dbReference type="NCBI Taxonomy" id="2758564"/>
    <lineage>
        <taxon>Bacteria</taxon>
        <taxon>Pseudomonadati</taxon>
        <taxon>Pseudomonadota</taxon>
        <taxon>Gammaproteobacteria</taxon>
        <taxon>Cellvibrionales</taxon>
        <taxon>Halieaceae</taxon>
        <taxon>Sediminihaliea</taxon>
    </lineage>
</organism>
<gene>
    <name evidence="6" type="ORF">H2508_09615</name>
</gene>
<comment type="caution">
    <text evidence="6">The sequence shown here is derived from an EMBL/GenBank/DDBJ whole genome shotgun (WGS) entry which is preliminary data.</text>
</comment>
<evidence type="ECO:0000313" key="6">
    <source>
        <dbReference type="EMBL" id="MBA6413366.1"/>
    </source>
</evidence>
<sequence length="127" mass="14436">MGVRLGQYCIRVTDLQRSEKFYADVLGLSVQQRIEIDEASEVVLGSEGSDASIQLAQRKDQVGPIDHGGALWKHYLYTDNLEETYRKAIDFGCESVMEPKALEEWPVTIAFIKDPDGYLIELIERQQ</sequence>
<evidence type="ECO:0000256" key="3">
    <source>
        <dbReference type="ARBA" id="ARBA00032460"/>
    </source>
</evidence>
<evidence type="ECO:0000259" key="5">
    <source>
        <dbReference type="PROSITE" id="PS51819"/>
    </source>
</evidence>
<evidence type="ECO:0000256" key="4">
    <source>
        <dbReference type="ARBA" id="ARBA00033298"/>
    </source>
</evidence>
<dbReference type="EMBL" id="JACFXU010000014">
    <property type="protein sequence ID" value="MBA6413366.1"/>
    <property type="molecule type" value="Genomic_DNA"/>
</dbReference>
<proteinExistence type="predicted"/>
<dbReference type="PROSITE" id="PS51819">
    <property type="entry name" value="VOC"/>
    <property type="match status" value="1"/>
</dbReference>
<accession>A0A7W2TWT6</accession>
<evidence type="ECO:0000256" key="1">
    <source>
        <dbReference type="ARBA" id="ARBA00030291"/>
    </source>
</evidence>
<feature type="domain" description="VOC" evidence="5">
    <location>
        <begin position="4"/>
        <end position="125"/>
    </location>
</feature>
<dbReference type="GO" id="GO:0004462">
    <property type="term" value="F:lactoylglutathione lyase activity"/>
    <property type="evidence" value="ECO:0007669"/>
    <property type="project" value="TreeGrafter"/>
</dbReference>
<dbReference type="GO" id="GO:0005737">
    <property type="term" value="C:cytoplasm"/>
    <property type="evidence" value="ECO:0007669"/>
    <property type="project" value="TreeGrafter"/>
</dbReference>
<reference evidence="6 7" key="1">
    <citation type="submission" date="2020-07" db="EMBL/GenBank/DDBJ databases">
        <title>Halieaceae bacterium, F7430, whole genome shotgun sequencing project.</title>
        <authorList>
            <person name="Jiang S."/>
            <person name="Liu Z.W."/>
            <person name="Du Z.J."/>
        </authorList>
    </citation>
    <scope>NUCLEOTIDE SEQUENCE [LARGE SCALE GENOMIC DNA]</scope>
    <source>
        <strain evidence="6 7">F7430</strain>
    </source>
</reference>
<dbReference type="RefSeq" id="WP_182172441.1">
    <property type="nucleotide sequence ID" value="NZ_JACFXU010000014.1"/>
</dbReference>
<dbReference type="AlphaFoldDB" id="A0A7W2TWT6"/>
<protein>
    <recommendedName>
        <fullName evidence="2">Aldoketomutase</fullName>
    </recommendedName>
    <alternativeName>
        <fullName evidence="1">Ketone-aldehyde mutase</fullName>
    </alternativeName>
    <alternativeName>
        <fullName evidence="3">Methylglyoxalase</fullName>
    </alternativeName>
    <alternativeName>
        <fullName evidence="4">S-D-lactoylglutathione methylglyoxal lyase</fullName>
    </alternativeName>
</protein>
<dbReference type="Gene3D" id="3.10.180.10">
    <property type="entry name" value="2,3-Dihydroxybiphenyl 1,2-Dioxygenase, domain 1"/>
    <property type="match status" value="1"/>
</dbReference>
<dbReference type="InterPro" id="IPR004360">
    <property type="entry name" value="Glyas_Fos-R_dOase_dom"/>
</dbReference>
<dbReference type="Pfam" id="PF00903">
    <property type="entry name" value="Glyoxalase"/>
    <property type="match status" value="1"/>
</dbReference>
<dbReference type="InterPro" id="IPR029068">
    <property type="entry name" value="Glyas_Bleomycin-R_OHBP_Dase"/>
</dbReference>
<keyword evidence="7" id="KW-1185">Reference proteome</keyword>
<dbReference type="PANTHER" id="PTHR46036">
    <property type="entry name" value="LACTOYLGLUTATHIONE LYASE"/>
    <property type="match status" value="1"/>
</dbReference>
<evidence type="ECO:0000313" key="7">
    <source>
        <dbReference type="Proteomes" id="UP000539350"/>
    </source>
</evidence>
<dbReference type="InterPro" id="IPR037523">
    <property type="entry name" value="VOC_core"/>
</dbReference>
<dbReference type="SUPFAM" id="SSF54593">
    <property type="entry name" value="Glyoxalase/Bleomycin resistance protein/Dihydroxybiphenyl dioxygenase"/>
    <property type="match status" value="1"/>
</dbReference>
<dbReference type="PANTHER" id="PTHR46036:SF5">
    <property type="entry name" value="LACTOYLGLUTATHIONE LYASE"/>
    <property type="match status" value="1"/>
</dbReference>
<dbReference type="GO" id="GO:0019243">
    <property type="term" value="P:methylglyoxal catabolic process to D-lactate via S-lactoyl-glutathione"/>
    <property type="evidence" value="ECO:0007669"/>
    <property type="project" value="TreeGrafter"/>
</dbReference>
<evidence type="ECO:0000256" key="2">
    <source>
        <dbReference type="ARBA" id="ARBA00030892"/>
    </source>
</evidence>
<name>A0A7W2TWT6_9GAMM</name>